<protein>
    <recommendedName>
        <fullName evidence="3 11">4-hydroxy-tetrahydrodipicolinate synthase</fullName>
        <shortName evidence="11">HTPA synthase</shortName>
        <ecNumber evidence="3 11">4.3.3.7</ecNumber>
    </recommendedName>
</protein>
<dbReference type="HAMAP" id="MF_00418">
    <property type="entry name" value="DapA"/>
    <property type="match status" value="1"/>
</dbReference>
<keyword evidence="6 11" id="KW-0220">Diaminopimelate biosynthesis</keyword>
<keyword evidence="5 11" id="KW-0028">Amino-acid biosynthesis</keyword>
<dbReference type="InterPro" id="IPR002220">
    <property type="entry name" value="DapA-like"/>
</dbReference>
<evidence type="ECO:0000256" key="10">
    <source>
        <dbReference type="ARBA" id="ARBA00047836"/>
    </source>
</evidence>
<gene>
    <name evidence="11" type="primary">dapA</name>
    <name evidence="14" type="ORF">A3207_04060</name>
</gene>
<feature type="active site" description="Proton donor/acceptor" evidence="11 12">
    <location>
        <position position="132"/>
    </location>
</feature>
<keyword evidence="7 11" id="KW-0457">Lysine biosynthesis</keyword>
<keyword evidence="9 11" id="KW-0704">Schiff base</keyword>
<comment type="caution">
    <text evidence="11">Was originally thought to be a dihydrodipicolinate synthase (DHDPS), catalyzing the condensation of (S)-aspartate-beta-semialdehyde [(S)-ASA] and pyruvate to dihydrodipicolinate (DHDP). However, it was shown in E.coli that the product of the enzymatic reaction is not dihydrodipicolinate but in fact (4S)-4-hydroxy-2,3,4,5-tetrahydro-(2S)-dipicolinic acid (HTPA), and that the consecutive dehydration reaction leading to DHDP is not spontaneous but catalyzed by DapB.</text>
</comment>
<evidence type="ECO:0000256" key="6">
    <source>
        <dbReference type="ARBA" id="ARBA00022915"/>
    </source>
</evidence>
<dbReference type="SUPFAM" id="SSF51569">
    <property type="entry name" value="Aldolase"/>
    <property type="match status" value="1"/>
</dbReference>
<dbReference type="InterPro" id="IPR020625">
    <property type="entry name" value="Schiff_base-form_aldolases_AS"/>
</dbReference>
<evidence type="ECO:0000256" key="9">
    <source>
        <dbReference type="ARBA" id="ARBA00023270"/>
    </source>
</evidence>
<dbReference type="PRINTS" id="PR00146">
    <property type="entry name" value="DHPICSNTHASE"/>
</dbReference>
<accession>A0A8J8PGG2</accession>
<dbReference type="Gene3D" id="3.20.20.70">
    <property type="entry name" value="Aldolase class I"/>
    <property type="match status" value="1"/>
</dbReference>
<evidence type="ECO:0000256" key="12">
    <source>
        <dbReference type="PIRSR" id="PIRSR001365-1"/>
    </source>
</evidence>
<evidence type="ECO:0000256" key="13">
    <source>
        <dbReference type="PIRSR" id="PIRSR001365-2"/>
    </source>
</evidence>
<comment type="subcellular location">
    <subcellularLocation>
        <location evidence="11">Cytoplasm</location>
    </subcellularLocation>
</comment>
<evidence type="ECO:0000256" key="2">
    <source>
        <dbReference type="ARBA" id="ARBA00005120"/>
    </source>
</evidence>
<evidence type="ECO:0000256" key="8">
    <source>
        <dbReference type="ARBA" id="ARBA00023239"/>
    </source>
</evidence>
<dbReference type="SMART" id="SM01130">
    <property type="entry name" value="DHDPS"/>
    <property type="match status" value="1"/>
</dbReference>
<dbReference type="Proteomes" id="UP000752814">
    <property type="component" value="Unassembled WGS sequence"/>
</dbReference>
<feature type="binding site" evidence="11 13">
    <location>
        <position position="202"/>
    </location>
    <ligand>
        <name>pyruvate</name>
        <dbReference type="ChEBI" id="CHEBI:15361"/>
    </ligand>
</feature>
<dbReference type="EC" id="4.3.3.7" evidence="3 11"/>
<evidence type="ECO:0000256" key="1">
    <source>
        <dbReference type="ARBA" id="ARBA00003294"/>
    </source>
</evidence>
<comment type="subunit">
    <text evidence="11">Homotetramer; dimer of dimers.</text>
</comment>
<keyword evidence="4 11" id="KW-0963">Cytoplasm</keyword>
<dbReference type="GO" id="GO:0019877">
    <property type="term" value="P:diaminopimelate biosynthetic process"/>
    <property type="evidence" value="ECO:0007669"/>
    <property type="project" value="UniProtKB-UniRule"/>
</dbReference>
<comment type="function">
    <text evidence="1 11">Catalyzes the condensation of (S)-aspartate-beta-semialdehyde [(S)-ASA] and pyruvate to 4-hydroxy-tetrahydrodipicolinate (HTPA).</text>
</comment>
<dbReference type="GO" id="GO:0008840">
    <property type="term" value="F:4-hydroxy-tetrahydrodipicolinate synthase activity"/>
    <property type="evidence" value="ECO:0007669"/>
    <property type="project" value="UniProtKB-UniRule"/>
</dbReference>
<evidence type="ECO:0000256" key="7">
    <source>
        <dbReference type="ARBA" id="ARBA00023154"/>
    </source>
</evidence>
<dbReference type="Pfam" id="PF00701">
    <property type="entry name" value="DHDPS"/>
    <property type="match status" value="1"/>
</dbReference>
<dbReference type="PANTHER" id="PTHR12128">
    <property type="entry name" value="DIHYDRODIPICOLINATE SYNTHASE"/>
    <property type="match status" value="1"/>
</dbReference>
<dbReference type="GO" id="GO:0008675">
    <property type="term" value="F:2-dehydro-3-deoxy-phosphogluconate aldolase activity"/>
    <property type="evidence" value="ECO:0007669"/>
    <property type="project" value="UniProtKB-ARBA"/>
</dbReference>
<dbReference type="CDD" id="cd00950">
    <property type="entry name" value="DHDPS"/>
    <property type="match status" value="1"/>
</dbReference>
<dbReference type="PANTHER" id="PTHR12128:SF66">
    <property type="entry name" value="4-HYDROXY-2-OXOGLUTARATE ALDOLASE, MITOCHONDRIAL"/>
    <property type="match status" value="1"/>
</dbReference>
<reference evidence="14" key="1">
    <citation type="submission" date="2016-03" db="EMBL/GenBank/DDBJ databases">
        <authorList>
            <person name="Borrel G."/>
            <person name="Mccann A."/>
            <person name="O'Toole P.W."/>
        </authorList>
    </citation>
    <scope>NUCLEOTIDE SEQUENCE</scope>
    <source>
        <strain evidence="14">183</strain>
    </source>
</reference>
<dbReference type="UniPathway" id="UPA00034">
    <property type="reaction ID" value="UER00017"/>
</dbReference>
<proteinExistence type="inferred from homology"/>
<feature type="active site" description="Schiff-base intermediate with substrate" evidence="11 12">
    <location>
        <position position="160"/>
    </location>
</feature>
<sequence>MFSGCSTAIITPMKSNGDIDEEGLKELIRFQEENGVDTIVPCGSTGESATLSYKEHLKVIDITVNSVTKAKVMAGAGSNSTSEALELSKAAQDIGADSVLSICPYYNKPTSKGIRLHFEAIASSVDIPIIIYNIPSRTGTNITADLMLELAKIPGIAGVKEASGNLNQIGKIAAFAPKDFSVLSGDDALTLPAMAVGAKGAVSVSSNIVPDKVSAMTKSMLSGDSEKANQINRELMPLYDVLFLETNPIPIKTAMRMAGYPSGPLRLPLCDMERKNEDRLRSVLSMQGLL</sequence>
<feature type="binding site" evidence="11 13">
    <location>
        <position position="45"/>
    </location>
    <ligand>
        <name>pyruvate</name>
        <dbReference type="ChEBI" id="CHEBI:15361"/>
    </ligand>
</feature>
<comment type="similarity">
    <text evidence="11">Belongs to the DapA family.</text>
</comment>
<name>A0A8J8PGG2_9ARCH</name>
<evidence type="ECO:0000256" key="5">
    <source>
        <dbReference type="ARBA" id="ARBA00022605"/>
    </source>
</evidence>
<comment type="caution">
    <text evidence="14">The sequence shown here is derived from an EMBL/GenBank/DDBJ whole genome shotgun (WGS) entry which is preliminary data.</text>
</comment>
<dbReference type="GO" id="GO:0005737">
    <property type="term" value="C:cytoplasm"/>
    <property type="evidence" value="ECO:0007669"/>
    <property type="project" value="UniProtKB-SubCell"/>
</dbReference>
<evidence type="ECO:0000256" key="4">
    <source>
        <dbReference type="ARBA" id="ARBA00022490"/>
    </source>
</evidence>
<evidence type="ECO:0000256" key="3">
    <source>
        <dbReference type="ARBA" id="ARBA00012086"/>
    </source>
</evidence>
<dbReference type="PROSITE" id="PS00666">
    <property type="entry name" value="DHDPS_2"/>
    <property type="match status" value="1"/>
</dbReference>
<dbReference type="PIRSF" id="PIRSF001365">
    <property type="entry name" value="DHDPS"/>
    <property type="match status" value="1"/>
</dbReference>
<keyword evidence="8 11" id="KW-0456">Lyase</keyword>
<dbReference type="AlphaFoldDB" id="A0A8J8PGG2"/>
<dbReference type="NCBIfam" id="TIGR00674">
    <property type="entry name" value="dapA"/>
    <property type="match status" value="1"/>
</dbReference>
<comment type="pathway">
    <text evidence="2 11">Amino-acid biosynthesis; L-lysine biosynthesis via DAP pathway; (S)-tetrahydrodipicolinate from L-aspartate: step 3/4.</text>
</comment>
<dbReference type="GO" id="GO:0009089">
    <property type="term" value="P:lysine biosynthetic process via diaminopimelate"/>
    <property type="evidence" value="ECO:0007669"/>
    <property type="project" value="UniProtKB-UniRule"/>
</dbReference>
<evidence type="ECO:0000313" key="15">
    <source>
        <dbReference type="Proteomes" id="UP000752814"/>
    </source>
</evidence>
<organism evidence="14 15">
    <name type="scientific">Candidatus Methanomassiliicoccus intestinalis</name>
    <dbReference type="NCBI Taxonomy" id="1406512"/>
    <lineage>
        <taxon>Archaea</taxon>
        <taxon>Methanobacteriati</taxon>
        <taxon>Thermoplasmatota</taxon>
        <taxon>Thermoplasmata</taxon>
        <taxon>Methanomassiliicoccales</taxon>
        <taxon>Methanomassiliicoccaceae</taxon>
        <taxon>Methanomassiliicoccus</taxon>
    </lineage>
</organism>
<evidence type="ECO:0000313" key="14">
    <source>
        <dbReference type="EMBL" id="TQS81585.1"/>
    </source>
</evidence>
<dbReference type="InterPro" id="IPR013785">
    <property type="entry name" value="Aldolase_TIM"/>
</dbReference>
<feature type="site" description="Part of a proton relay during catalysis" evidence="11">
    <location>
        <position position="106"/>
    </location>
</feature>
<dbReference type="EMBL" id="LVVT01000022">
    <property type="protein sequence ID" value="TQS81585.1"/>
    <property type="molecule type" value="Genomic_DNA"/>
</dbReference>
<dbReference type="InterPro" id="IPR005263">
    <property type="entry name" value="DapA"/>
</dbReference>
<feature type="site" description="Part of a proton relay during catalysis" evidence="11">
    <location>
        <position position="44"/>
    </location>
</feature>
<comment type="catalytic activity">
    <reaction evidence="10 11">
        <text>L-aspartate 4-semialdehyde + pyruvate = (2S,4S)-4-hydroxy-2,3,4,5-tetrahydrodipicolinate + H2O + H(+)</text>
        <dbReference type="Rhea" id="RHEA:34171"/>
        <dbReference type="ChEBI" id="CHEBI:15361"/>
        <dbReference type="ChEBI" id="CHEBI:15377"/>
        <dbReference type="ChEBI" id="CHEBI:15378"/>
        <dbReference type="ChEBI" id="CHEBI:67139"/>
        <dbReference type="ChEBI" id="CHEBI:537519"/>
        <dbReference type="EC" id="4.3.3.7"/>
    </reaction>
</comment>
<evidence type="ECO:0000256" key="11">
    <source>
        <dbReference type="HAMAP-Rule" id="MF_00418"/>
    </source>
</evidence>